<dbReference type="AlphaFoldDB" id="A0A6N7J2Q9"/>
<dbReference type="InterPro" id="IPR019776">
    <property type="entry name" value="Flagellar_basal_body_rod_CS"/>
</dbReference>
<evidence type="ECO:0000259" key="5">
    <source>
        <dbReference type="Pfam" id="PF22692"/>
    </source>
</evidence>
<dbReference type="Pfam" id="PF06429">
    <property type="entry name" value="Flg_bbr_C"/>
    <property type="match status" value="1"/>
</dbReference>
<keyword evidence="6" id="KW-0966">Cell projection</keyword>
<comment type="subcellular location">
    <subcellularLocation>
        <location evidence="2">Bacterial flagellum basal body</location>
    </subcellularLocation>
</comment>
<dbReference type="InterPro" id="IPR010930">
    <property type="entry name" value="Flg_bb/hook_C_dom"/>
</dbReference>
<dbReference type="Proteomes" id="UP000460257">
    <property type="component" value="Unassembled WGS sequence"/>
</dbReference>
<keyword evidence="6" id="KW-0282">Flagellum</keyword>
<comment type="similarity">
    <text evidence="1 2">Belongs to the flagella basal body rod proteins family.</text>
</comment>
<evidence type="ECO:0000313" key="6">
    <source>
        <dbReference type="EMBL" id="MQN01880.1"/>
    </source>
</evidence>
<feature type="domain" description="Flagellar basal body rod protein N-terminal" evidence="3">
    <location>
        <begin position="5"/>
        <end position="35"/>
    </location>
</feature>
<evidence type="ECO:0000313" key="7">
    <source>
        <dbReference type="Proteomes" id="UP000460257"/>
    </source>
</evidence>
<dbReference type="InterPro" id="IPR037925">
    <property type="entry name" value="FlgE/F/G-like"/>
</dbReference>
<evidence type="ECO:0000256" key="2">
    <source>
        <dbReference type="RuleBase" id="RU362116"/>
    </source>
</evidence>
<evidence type="ECO:0000256" key="1">
    <source>
        <dbReference type="ARBA" id="ARBA00009677"/>
    </source>
</evidence>
<accession>A0A6N7J2Q9</accession>
<dbReference type="PANTHER" id="PTHR30435">
    <property type="entry name" value="FLAGELLAR PROTEIN"/>
    <property type="match status" value="1"/>
</dbReference>
<dbReference type="PANTHER" id="PTHR30435:SF19">
    <property type="entry name" value="FLAGELLAR BASAL-BODY ROD PROTEIN FLGG"/>
    <property type="match status" value="1"/>
</dbReference>
<dbReference type="GO" id="GO:0071978">
    <property type="term" value="P:bacterial-type flagellum-dependent swarming motility"/>
    <property type="evidence" value="ECO:0007669"/>
    <property type="project" value="TreeGrafter"/>
</dbReference>
<dbReference type="NCBIfam" id="TIGR03506">
    <property type="entry name" value="FlgEFG_subfam"/>
    <property type="match status" value="1"/>
</dbReference>
<dbReference type="EMBL" id="VOGC01000007">
    <property type="protein sequence ID" value="MQN01880.1"/>
    <property type="molecule type" value="Genomic_DNA"/>
</dbReference>
<reference evidence="6" key="1">
    <citation type="journal article" date="2020" name="Appl. Environ. Microbiol.">
        <title>Medium-Chain Fatty Acid Synthesis by 'Candidatus Weimeria bifida' gen. nov., sp. nov., and 'Candidatus Pseudoramibacter fermentans' sp. nov.</title>
        <authorList>
            <person name="Scarborough M.J."/>
            <person name="Myers K.S."/>
            <person name="Donohue T.J."/>
            <person name="Noguera D.R."/>
        </authorList>
    </citation>
    <scope>NUCLEOTIDE SEQUENCE</scope>
    <source>
        <strain evidence="6">LCO1.1</strain>
    </source>
</reference>
<dbReference type="Pfam" id="PF00460">
    <property type="entry name" value="Flg_bb_rod"/>
    <property type="match status" value="1"/>
</dbReference>
<keyword evidence="6" id="KW-0969">Cilium</keyword>
<dbReference type="SUPFAM" id="SSF117143">
    <property type="entry name" value="Flagellar hook protein flgE"/>
    <property type="match status" value="1"/>
</dbReference>
<keyword evidence="7" id="KW-1185">Reference proteome</keyword>
<evidence type="ECO:0000259" key="3">
    <source>
        <dbReference type="Pfam" id="PF00460"/>
    </source>
</evidence>
<proteinExistence type="inferred from homology"/>
<dbReference type="InterPro" id="IPR020013">
    <property type="entry name" value="Flagellar_FlgE/F/G"/>
</dbReference>
<organism evidence="6 7">
    <name type="scientific">Candidatus Weimeria bifida</name>
    <dbReference type="NCBI Taxonomy" id="2599074"/>
    <lineage>
        <taxon>Bacteria</taxon>
        <taxon>Bacillati</taxon>
        <taxon>Bacillota</taxon>
        <taxon>Clostridia</taxon>
        <taxon>Lachnospirales</taxon>
        <taxon>Lachnospiraceae</taxon>
        <taxon>Candidatus Weimeria</taxon>
    </lineage>
</organism>
<keyword evidence="2" id="KW-0975">Bacterial flagellum</keyword>
<dbReference type="PROSITE" id="PS00588">
    <property type="entry name" value="FLAGELLA_BB_ROD"/>
    <property type="match status" value="1"/>
</dbReference>
<dbReference type="GO" id="GO:0009425">
    <property type="term" value="C:bacterial-type flagellum basal body"/>
    <property type="evidence" value="ECO:0007669"/>
    <property type="project" value="UniProtKB-SubCell"/>
</dbReference>
<feature type="domain" description="Flagellar basal-body/hook protein C-terminal" evidence="4">
    <location>
        <begin position="219"/>
        <end position="261"/>
    </location>
</feature>
<dbReference type="InterPro" id="IPR053967">
    <property type="entry name" value="LlgE_F_G-like_D1"/>
</dbReference>
<dbReference type="InterPro" id="IPR001444">
    <property type="entry name" value="Flag_bb_rod_N"/>
</dbReference>
<protein>
    <submittedName>
        <fullName evidence="6">Flagellar hook-basal body protein</fullName>
    </submittedName>
</protein>
<evidence type="ECO:0000259" key="4">
    <source>
        <dbReference type="Pfam" id="PF06429"/>
    </source>
</evidence>
<feature type="domain" description="Flagellar hook protein FlgE/F/G-like D1" evidence="5">
    <location>
        <begin position="95"/>
        <end position="171"/>
    </location>
</feature>
<name>A0A6N7J2Q9_9FIRM</name>
<dbReference type="Pfam" id="PF22692">
    <property type="entry name" value="LlgE_F_G_D1"/>
    <property type="match status" value="1"/>
</dbReference>
<sequence length="269" mass="29640">MVKGLYTGWNGMLEEQRRMDVMTNNLANSNTVGYKKEGTTNAAFARQLALRIRDSGDFNFARGLGDIQQGDKIGETYTDWSQGSFKVTDEKSNLAIGGDGLFAIAYTDKQGNTSVKYTRDGEFTVDNQGYFRTGNGDYLLDMNGATSGQISEANYVRVDPLQTYTVDELGNIWQNNTIVDNVGVVDVNNTDYLSKYGENLYNLENGGTVRRGQNFRIEQGALETSNVNVVDEMVQMITIQRAYEAGQKVVQAEDETMDQAAGQVGKIGG</sequence>
<gene>
    <name evidence="6" type="ORF">FRC54_08230</name>
</gene>
<comment type="caution">
    <text evidence="6">The sequence shown here is derived from an EMBL/GenBank/DDBJ whole genome shotgun (WGS) entry which is preliminary data.</text>
</comment>